<dbReference type="GO" id="GO:0005634">
    <property type="term" value="C:nucleus"/>
    <property type="evidence" value="ECO:0007669"/>
    <property type="project" value="UniProtKB-SubCell"/>
</dbReference>
<keyword evidence="2" id="KW-0507">mRNA processing</keyword>
<name>A0A1X7R1S7_9SACH</name>
<dbReference type="InterPro" id="IPR018846">
    <property type="entry name" value="Beta-prop_RSE1/DDB1/CPSF1_1st"/>
</dbReference>
<dbReference type="OrthoDB" id="436637at2759"/>
<dbReference type="InterPro" id="IPR004871">
    <property type="entry name" value="RSE1/DDB1/CPSF1_C"/>
</dbReference>
<accession>A0A1X7R1S7</accession>
<dbReference type="InterPro" id="IPR050358">
    <property type="entry name" value="RSE1/DDB1/CFT1"/>
</dbReference>
<dbReference type="Pfam" id="PF03178">
    <property type="entry name" value="CPSF_A"/>
    <property type="match status" value="1"/>
</dbReference>
<dbReference type="EMBL" id="FXLY01000003">
    <property type="protein sequence ID" value="SMN19439.1"/>
    <property type="molecule type" value="Genomic_DNA"/>
</dbReference>
<dbReference type="Proteomes" id="UP000196158">
    <property type="component" value="Unassembled WGS sequence"/>
</dbReference>
<comment type="subcellular location">
    <subcellularLocation>
        <location evidence="1">Nucleus</location>
    </subcellularLocation>
</comment>
<feature type="domain" description="RSE1/DDB1/CPSF1 first beta-propeller" evidence="6">
    <location>
        <begin position="22"/>
        <end position="406"/>
    </location>
</feature>
<evidence type="ECO:0000256" key="3">
    <source>
        <dbReference type="ARBA" id="ARBA00023242"/>
    </source>
</evidence>
<keyword evidence="9" id="KW-1185">Reference proteome</keyword>
<evidence type="ECO:0000256" key="1">
    <source>
        <dbReference type="ARBA" id="ARBA00004123"/>
    </source>
</evidence>
<gene>
    <name evidence="8" type="ORF">KASA_0P06556G</name>
</gene>
<protein>
    <submittedName>
        <fullName evidence="8">Similar to Saccharomyces cerevisiae YML049C RSE1 Protein involved in pre-mRNA splicing</fullName>
    </submittedName>
</protein>
<feature type="region of interest" description="Disordered" evidence="4">
    <location>
        <begin position="849"/>
        <end position="875"/>
    </location>
</feature>
<reference evidence="8 9" key="1">
    <citation type="submission" date="2017-04" db="EMBL/GenBank/DDBJ databases">
        <authorList>
            <person name="Afonso C.L."/>
            <person name="Miller P.J."/>
            <person name="Scott M.A."/>
            <person name="Spackman E."/>
            <person name="Goraichik I."/>
            <person name="Dimitrov K.M."/>
            <person name="Suarez D.L."/>
            <person name="Swayne D.E."/>
        </authorList>
    </citation>
    <scope>NUCLEOTIDE SEQUENCE [LARGE SCALE GENOMIC DNA]</scope>
</reference>
<dbReference type="InterPro" id="IPR058543">
    <property type="entry name" value="Beta-prop_RSE1/DDB1/CPSF1_2nd"/>
</dbReference>
<dbReference type="GO" id="GO:0003676">
    <property type="term" value="F:nucleic acid binding"/>
    <property type="evidence" value="ECO:0007669"/>
    <property type="project" value="InterPro"/>
</dbReference>
<evidence type="ECO:0000256" key="4">
    <source>
        <dbReference type="SAM" id="MobiDB-lite"/>
    </source>
</evidence>
<keyword evidence="3" id="KW-0539">Nucleus</keyword>
<evidence type="ECO:0000259" key="6">
    <source>
        <dbReference type="Pfam" id="PF10433"/>
    </source>
</evidence>
<dbReference type="Gene3D" id="2.130.10.10">
    <property type="entry name" value="YVTN repeat-like/Quinoprotein amine dehydrogenase"/>
    <property type="match status" value="2"/>
</dbReference>
<evidence type="ECO:0000259" key="5">
    <source>
        <dbReference type="Pfam" id="PF03178"/>
    </source>
</evidence>
<feature type="domain" description="RSE1/DDB1/CPSF1 second beta-propeller" evidence="7">
    <location>
        <begin position="447"/>
        <end position="715"/>
    </location>
</feature>
<feature type="domain" description="RSE1/DDB1/CPSF1 C-terminal" evidence="5">
    <location>
        <begin position="961"/>
        <end position="1269"/>
    </location>
</feature>
<dbReference type="Pfam" id="PF10433">
    <property type="entry name" value="Beta-prop_RSE1_1st"/>
    <property type="match status" value="1"/>
</dbReference>
<evidence type="ECO:0000313" key="9">
    <source>
        <dbReference type="Proteomes" id="UP000196158"/>
    </source>
</evidence>
<organism evidence="8 9">
    <name type="scientific">Maudiozyma saulgeensis</name>
    <dbReference type="NCBI Taxonomy" id="1789683"/>
    <lineage>
        <taxon>Eukaryota</taxon>
        <taxon>Fungi</taxon>
        <taxon>Dikarya</taxon>
        <taxon>Ascomycota</taxon>
        <taxon>Saccharomycotina</taxon>
        <taxon>Saccharomycetes</taxon>
        <taxon>Saccharomycetales</taxon>
        <taxon>Saccharomycetaceae</taxon>
        <taxon>Maudiozyma</taxon>
    </lineage>
</organism>
<feature type="region of interest" description="Disordered" evidence="4">
    <location>
        <begin position="719"/>
        <end position="765"/>
    </location>
</feature>
<evidence type="ECO:0000256" key="2">
    <source>
        <dbReference type="ARBA" id="ARBA00022664"/>
    </source>
</evidence>
<evidence type="ECO:0000259" key="7">
    <source>
        <dbReference type="Pfam" id="PF23726"/>
    </source>
</evidence>
<dbReference type="STRING" id="1789683.A0A1X7R1S7"/>
<dbReference type="PANTHER" id="PTHR10644">
    <property type="entry name" value="DNA REPAIR/RNA PROCESSING CPSF FAMILY"/>
    <property type="match status" value="1"/>
</dbReference>
<dbReference type="Pfam" id="PF23726">
    <property type="entry name" value="Beta-prop_RSE1_2nd"/>
    <property type="match status" value="1"/>
</dbReference>
<dbReference type="InterPro" id="IPR015943">
    <property type="entry name" value="WD40/YVTN_repeat-like_dom_sf"/>
</dbReference>
<evidence type="ECO:0000313" key="8">
    <source>
        <dbReference type="EMBL" id="SMN19439.1"/>
    </source>
</evidence>
<sequence length="1305" mass="148486">MIIKDSEPYLYNLTLRKQSNYTYSCSGSFTIPNSNQLCLATENSIEIYDLSQGNLNYPIVNINKIDSTITSIGTIPNNTKNSTNNILLLSDSGNVTVLQYDSISNSLKPISIEPLTRSSIRRTSPLSLSAIDPLGRCIFISSLEKFGYMYTINKDQDNFLSSPIEVIRPNSITLDIVACSSQLYDNPTFATLEFSPIPNLIFYSLDLNLNHIIKRKSYPFNKREPNFLLALPDLSKFNIIETFDEFTNPFVLIGFTNHLIIKDLNGIYTIEIPLPHSNNDNSSINIIAADIQIIKNKTFFILLQTNKGDLLKLQFHKNLNDNNNNNNKKESLSSTPTNILQVSISYFDTIPLVNSLHIFSNGYMFANSEFNDNWLFQFNSLGSEKFQLERSFKRHESLINLSLIDTLKTLNPLIDTSLLSSSSTDILTRSTDSSLRVLSSSINFINLTSSNLPPNPQNIWTLKYDTIKDNYHHLLVLGFENTTTFLQIENDSIKDLKLPNKDTLLLKNDKTIHMNSMLSSTIIQVCNNRCIQISTKDNYKQKLNWFPPAGITIVAADSTPTQLVLALSNNDIVYLEIHDNGTLIESTKRLSISTRIISLAMYYNPKKPLERCKFLIVATDDKMINVVSLSHETSTSGDDDEDDNFLEIVSFQKLTDIANTILYTPGFIHAGLNNGVYTRSRIMDMGGKQASTGEITDVWNKYLGVKRVTLSVIKRTALSLTDSDEEEEEEEEHEDESETNDQEEAKNSNSNSNDEKDEEKEHELSPCVLATSDSTWASYQHNNSFYMRPVSFPKEIKSLFKISEITTETLKFNGCCAISTTGKLIIGQFKNFIFNDKWFNIEEIPLSLDNNENEQKDTESQEDDSESDSDDEESHVDIQKYRNKCTLPFNSYVIFIDNSIDNKEQCRISITDSDKRFLEFVEEDGTRRNFQILPNTTCVTANLINFSKGNNSHLIISSQNNKLLTLEILIKKSSFKIQLLHETDVEDRINTICEFKNMLLVPVHAKLVSYALGKKQLLKKSISNTTPSTTRIVKLVNWENKRIAVADIHESVTIYQLHENQFVPLVSDITKRHVTTIKFLDPYSVIGGDRFGNIWMLRIPEEAQNDDTASILTNTKDKRLSGNLMETPYKFQLLNHYYVNDIILNIFVITNIHLSGRDCIVYTGLQGTIGILVPIISKNEVVLLKKIEDNIADLEMNMTNFMNSNEKDENSAEFSTLNNEDIQLLKERKNKEQSLEGRYSLVGRDHSTYRSYYTPVRNIIDGDLCETYQNLPILEQNVICKKISDGNLTHEDVTKAINEIRISYI</sequence>
<proteinExistence type="predicted"/>
<feature type="compositionally biased region" description="Acidic residues" evidence="4">
    <location>
        <begin position="722"/>
        <end position="742"/>
    </location>
</feature>
<feature type="compositionally biased region" description="Acidic residues" evidence="4">
    <location>
        <begin position="860"/>
        <end position="874"/>
    </location>
</feature>
<dbReference type="GO" id="GO:0006397">
    <property type="term" value="P:mRNA processing"/>
    <property type="evidence" value="ECO:0007669"/>
    <property type="project" value="UniProtKB-KW"/>
</dbReference>